<evidence type="ECO:0000256" key="9">
    <source>
        <dbReference type="ARBA" id="ARBA00023049"/>
    </source>
</evidence>
<proteinExistence type="inferred from homology"/>
<dbReference type="AlphaFoldDB" id="E2BM39"/>
<dbReference type="KEGG" id="hst:105184358"/>
<dbReference type="InterPro" id="IPR000834">
    <property type="entry name" value="Peptidase_M14"/>
</dbReference>
<evidence type="ECO:0000256" key="4">
    <source>
        <dbReference type="ARBA" id="ARBA00022670"/>
    </source>
</evidence>
<feature type="signal peptide" evidence="12">
    <location>
        <begin position="1"/>
        <end position="16"/>
    </location>
</feature>
<dbReference type="GO" id="GO:0004181">
    <property type="term" value="F:metallocarboxypeptidase activity"/>
    <property type="evidence" value="ECO:0007669"/>
    <property type="project" value="InterPro"/>
</dbReference>
<keyword evidence="10" id="KW-1015">Disulfide bond</keyword>
<keyword evidence="9" id="KW-0482">Metalloprotease</keyword>
<dbReference type="EMBL" id="GL449129">
    <property type="protein sequence ID" value="EFN83245.1"/>
    <property type="molecule type" value="Genomic_DNA"/>
</dbReference>
<dbReference type="Gene3D" id="3.40.630.10">
    <property type="entry name" value="Zn peptidases"/>
    <property type="match status" value="1"/>
</dbReference>
<dbReference type="PANTHER" id="PTHR11705">
    <property type="entry name" value="PROTEASE FAMILY M14 CARBOXYPEPTIDASE A,B"/>
    <property type="match status" value="1"/>
</dbReference>
<evidence type="ECO:0000256" key="7">
    <source>
        <dbReference type="ARBA" id="ARBA00022801"/>
    </source>
</evidence>
<evidence type="ECO:0000256" key="11">
    <source>
        <dbReference type="PROSITE-ProRule" id="PRU01379"/>
    </source>
</evidence>
<evidence type="ECO:0000256" key="2">
    <source>
        <dbReference type="ARBA" id="ARBA00005988"/>
    </source>
</evidence>
<organism evidence="15">
    <name type="scientific">Harpegnathos saltator</name>
    <name type="common">Jerdon's jumping ant</name>
    <dbReference type="NCBI Taxonomy" id="610380"/>
    <lineage>
        <taxon>Eukaryota</taxon>
        <taxon>Metazoa</taxon>
        <taxon>Ecdysozoa</taxon>
        <taxon>Arthropoda</taxon>
        <taxon>Hexapoda</taxon>
        <taxon>Insecta</taxon>
        <taxon>Pterygota</taxon>
        <taxon>Neoptera</taxon>
        <taxon>Endopterygota</taxon>
        <taxon>Hymenoptera</taxon>
        <taxon>Apocrita</taxon>
        <taxon>Aculeata</taxon>
        <taxon>Formicoidea</taxon>
        <taxon>Formicidae</taxon>
        <taxon>Ponerinae</taxon>
        <taxon>Ponerini</taxon>
        <taxon>Harpegnathos</taxon>
    </lineage>
</organism>
<keyword evidence="5" id="KW-0479">Metal-binding</keyword>
<dbReference type="SUPFAM" id="SSF53187">
    <property type="entry name" value="Zn-dependent exopeptidases"/>
    <property type="match status" value="1"/>
</dbReference>
<evidence type="ECO:0000256" key="12">
    <source>
        <dbReference type="SAM" id="SignalP"/>
    </source>
</evidence>
<accession>E2BM39</accession>
<protein>
    <submittedName>
        <fullName evidence="14">Zinc carboxypeptidase A 1</fullName>
    </submittedName>
</protein>
<dbReference type="OrthoDB" id="3626597at2759"/>
<dbReference type="InterPro" id="IPR003146">
    <property type="entry name" value="M14A_act_pep"/>
</dbReference>
<dbReference type="PANTHER" id="PTHR11705:SF153">
    <property type="entry name" value="ZINC CARBOXYPEPTIDASE A 1-LIKE PROTEIN"/>
    <property type="match status" value="1"/>
</dbReference>
<dbReference type="SUPFAM" id="SSF54897">
    <property type="entry name" value="Protease propeptides/inhibitors"/>
    <property type="match status" value="1"/>
</dbReference>
<dbReference type="Gene3D" id="3.30.70.340">
    <property type="entry name" value="Metallocarboxypeptidase-like"/>
    <property type="match status" value="1"/>
</dbReference>
<dbReference type="Proteomes" id="UP000008237">
    <property type="component" value="Unassembled WGS sequence"/>
</dbReference>
<dbReference type="Pfam" id="PF02244">
    <property type="entry name" value="Propep_M14"/>
    <property type="match status" value="1"/>
</dbReference>
<comment type="similarity">
    <text evidence="2 11">Belongs to the peptidase M14 family.</text>
</comment>
<reference evidence="14 15" key="1">
    <citation type="journal article" date="2010" name="Science">
        <title>Genomic comparison of the ants Camponotus floridanus and Harpegnathos saltator.</title>
        <authorList>
            <person name="Bonasio R."/>
            <person name="Zhang G."/>
            <person name="Ye C."/>
            <person name="Mutti N.S."/>
            <person name="Fang X."/>
            <person name="Qin N."/>
            <person name="Donahue G."/>
            <person name="Yang P."/>
            <person name="Li Q."/>
            <person name="Li C."/>
            <person name="Zhang P."/>
            <person name="Huang Z."/>
            <person name="Berger S.L."/>
            <person name="Reinberg D."/>
            <person name="Wang J."/>
            <person name="Liebig J."/>
        </authorList>
    </citation>
    <scope>NUCLEOTIDE SEQUENCE [LARGE SCALE GENOMIC DNA]</scope>
    <source>
        <strain evidence="14 15">R22 G/1</strain>
    </source>
</reference>
<comment type="cofactor">
    <cofactor evidence="1">
        <name>Zn(2+)</name>
        <dbReference type="ChEBI" id="CHEBI:29105"/>
    </cofactor>
</comment>
<gene>
    <name evidence="14" type="ORF">EAI_08657</name>
</gene>
<evidence type="ECO:0000256" key="3">
    <source>
        <dbReference type="ARBA" id="ARBA00022645"/>
    </source>
</evidence>
<keyword evidence="4" id="KW-0645">Protease</keyword>
<dbReference type="FunFam" id="3.40.630.10:FF:000084">
    <property type="entry name" value="Carboxypeptidase B2"/>
    <property type="match status" value="1"/>
</dbReference>
<dbReference type="PhylomeDB" id="E2BM39"/>
<evidence type="ECO:0000313" key="14">
    <source>
        <dbReference type="EMBL" id="EFN83245.1"/>
    </source>
</evidence>
<dbReference type="GO" id="GO:0006508">
    <property type="term" value="P:proteolysis"/>
    <property type="evidence" value="ECO:0007669"/>
    <property type="project" value="UniProtKB-KW"/>
</dbReference>
<keyword evidence="7" id="KW-0378">Hydrolase</keyword>
<dbReference type="STRING" id="610380.E2BM39"/>
<sequence length="410" mass="47172">MWKLIPLCTLVGLATAYNISFNKYVVLELLPNRPEQLQYLYDFTCDGIKLSYWKPPSKIGSPIHLMVDPEILHLVINRLDKYGISYKTYIDNVQELIDRSTPKNLSYSFDFTSYHTLVAIYKNLDDLAKQNPDKVQAIIGGQTHEGWRIKGVKVSYKPNNPGVFIEGGIYGREWISPAAVMYLLHQLLNSTNADVRNMAENYDWYIFPSFNPDGYEYTQTTNRIWKKNRHERTIYGRCHSIDLNGNWGYKWANNGKDPCADSYNGRKAFSELETSTMSNYIREIKDKFFAYFSFTTYSPILLLPYGYTHDYMNLTNGQYDIIFDGIKVLIQKHNISYSASSIADVYNITTGSTLDYIMGTYQKPLVLGYQIDDSGKYGFLHPPEEIVPTGEKIVDFLMAVLSKAKELNIP</sequence>
<evidence type="ECO:0000256" key="5">
    <source>
        <dbReference type="ARBA" id="ARBA00022723"/>
    </source>
</evidence>
<keyword evidence="15" id="KW-1185">Reference proteome</keyword>
<evidence type="ECO:0000313" key="15">
    <source>
        <dbReference type="Proteomes" id="UP000008237"/>
    </source>
</evidence>
<evidence type="ECO:0000256" key="6">
    <source>
        <dbReference type="ARBA" id="ARBA00022729"/>
    </source>
</evidence>
<evidence type="ECO:0000256" key="10">
    <source>
        <dbReference type="ARBA" id="ARBA00023157"/>
    </source>
</evidence>
<name>E2BM39_HARSA</name>
<dbReference type="InterPro" id="IPR036990">
    <property type="entry name" value="M14A-like_propep"/>
</dbReference>
<feature type="domain" description="Peptidase M14" evidence="13">
    <location>
        <begin position="113"/>
        <end position="404"/>
    </location>
</feature>
<evidence type="ECO:0000256" key="8">
    <source>
        <dbReference type="ARBA" id="ARBA00022833"/>
    </source>
</evidence>
<dbReference type="PROSITE" id="PS52035">
    <property type="entry name" value="PEPTIDASE_M14"/>
    <property type="match status" value="1"/>
</dbReference>
<comment type="caution">
    <text evidence="11">Lacks conserved residue(s) required for the propagation of feature annotation.</text>
</comment>
<evidence type="ECO:0000259" key="13">
    <source>
        <dbReference type="PROSITE" id="PS52035"/>
    </source>
</evidence>
<dbReference type="GO" id="GO:0008270">
    <property type="term" value="F:zinc ion binding"/>
    <property type="evidence" value="ECO:0007669"/>
    <property type="project" value="InterPro"/>
</dbReference>
<dbReference type="SMART" id="SM00631">
    <property type="entry name" value="Zn_pept"/>
    <property type="match status" value="1"/>
</dbReference>
<keyword evidence="6 12" id="KW-0732">Signal</keyword>
<dbReference type="GO" id="GO:0005615">
    <property type="term" value="C:extracellular space"/>
    <property type="evidence" value="ECO:0007669"/>
    <property type="project" value="TreeGrafter"/>
</dbReference>
<keyword evidence="3 14" id="KW-0121">Carboxypeptidase</keyword>
<keyword evidence="8" id="KW-0862">Zinc</keyword>
<feature type="chain" id="PRO_5003157931" evidence="12">
    <location>
        <begin position="17"/>
        <end position="410"/>
    </location>
</feature>
<dbReference type="FunCoup" id="E2BM39">
    <property type="interactions" value="17"/>
</dbReference>
<dbReference type="Pfam" id="PF00246">
    <property type="entry name" value="Peptidase_M14"/>
    <property type="match status" value="1"/>
</dbReference>
<dbReference type="InParanoid" id="E2BM39"/>
<evidence type="ECO:0000256" key="1">
    <source>
        <dbReference type="ARBA" id="ARBA00001947"/>
    </source>
</evidence>
<dbReference type="OMA" id="HSYGQWL"/>